<name>A0A834CHQ8_ORYME</name>
<comment type="caution">
    <text evidence="2">The sequence shown here is derived from an EMBL/GenBank/DDBJ whole genome shotgun (WGS) entry which is preliminary data.</text>
</comment>
<sequence length="172" mass="19392">MIRPLKETRVLSGTGVHVCRWRAPPEAVGSGVSWLRSFRARERKHAEDLSPGFGRVRARTPRALSRISPRRTPPRGAETAPAFLNASFVISLLTGADADERRRGWAVEEEEEEEERTSLLADAEELRENKQKLLASRHQGNVLIRSGVPLRKTWNDPAQLAVKENDHPPKHK</sequence>
<feature type="coiled-coil region" evidence="1">
    <location>
        <begin position="109"/>
        <end position="136"/>
    </location>
</feature>
<organism evidence="2 3">
    <name type="scientific">Oryzias melastigma</name>
    <name type="common">Marine medaka</name>
    <dbReference type="NCBI Taxonomy" id="30732"/>
    <lineage>
        <taxon>Eukaryota</taxon>
        <taxon>Metazoa</taxon>
        <taxon>Chordata</taxon>
        <taxon>Craniata</taxon>
        <taxon>Vertebrata</taxon>
        <taxon>Euteleostomi</taxon>
        <taxon>Actinopterygii</taxon>
        <taxon>Neopterygii</taxon>
        <taxon>Teleostei</taxon>
        <taxon>Neoteleostei</taxon>
        <taxon>Acanthomorphata</taxon>
        <taxon>Ovalentaria</taxon>
        <taxon>Atherinomorphae</taxon>
        <taxon>Beloniformes</taxon>
        <taxon>Adrianichthyidae</taxon>
        <taxon>Oryziinae</taxon>
        <taxon>Oryzias</taxon>
    </lineage>
</organism>
<evidence type="ECO:0000256" key="1">
    <source>
        <dbReference type="SAM" id="Coils"/>
    </source>
</evidence>
<accession>A0A834CHQ8</accession>
<protein>
    <submittedName>
        <fullName evidence="2">Uncharacterized protein</fullName>
    </submittedName>
</protein>
<evidence type="ECO:0000313" key="2">
    <source>
        <dbReference type="EMBL" id="KAF6726866.1"/>
    </source>
</evidence>
<keyword evidence="1" id="KW-0175">Coiled coil</keyword>
<proteinExistence type="predicted"/>
<dbReference type="EMBL" id="WKFB01000320">
    <property type="protein sequence ID" value="KAF6726866.1"/>
    <property type="molecule type" value="Genomic_DNA"/>
</dbReference>
<dbReference type="Proteomes" id="UP000646548">
    <property type="component" value="Unassembled WGS sequence"/>
</dbReference>
<gene>
    <name evidence="2" type="ORF">FQA47_010560</name>
</gene>
<dbReference type="AlphaFoldDB" id="A0A834CHQ8"/>
<reference evidence="2" key="1">
    <citation type="journal article" name="BMC Genomics">
        <title>Long-read sequencing and de novo genome assembly of marine medaka (Oryzias melastigma).</title>
        <authorList>
            <person name="Liang P."/>
            <person name="Saqib H.S.A."/>
            <person name="Ni X."/>
            <person name="Shen Y."/>
        </authorList>
    </citation>
    <scope>NUCLEOTIDE SEQUENCE</scope>
    <source>
        <strain evidence="2">Bigg-433</strain>
    </source>
</reference>
<evidence type="ECO:0000313" key="3">
    <source>
        <dbReference type="Proteomes" id="UP000646548"/>
    </source>
</evidence>